<evidence type="ECO:0000256" key="1">
    <source>
        <dbReference type="ARBA" id="ARBA00004141"/>
    </source>
</evidence>
<feature type="transmembrane region" description="Helical" evidence="5">
    <location>
        <begin position="120"/>
        <end position="139"/>
    </location>
</feature>
<dbReference type="EMBL" id="FPJE01000009">
    <property type="protein sequence ID" value="SFW50356.1"/>
    <property type="molecule type" value="Genomic_DNA"/>
</dbReference>
<organism evidence="6 7">
    <name type="scientific">Sinomicrobium oceani</name>
    <dbReference type="NCBI Taxonomy" id="1150368"/>
    <lineage>
        <taxon>Bacteria</taxon>
        <taxon>Pseudomonadati</taxon>
        <taxon>Bacteroidota</taxon>
        <taxon>Flavobacteriia</taxon>
        <taxon>Flavobacteriales</taxon>
        <taxon>Flavobacteriaceae</taxon>
        <taxon>Sinomicrobium</taxon>
    </lineage>
</organism>
<evidence type="ECO:0000256" key="3">
    <source>
        <dbReference type="ARBA" id="ARBA00022989"/>
    </source>
</evidence>
<sequence>MTALHMIKDRLSKISFKQIGIAILVLKLLLVIYFVYIISTGEGNVFSFDSTFFTFVAIGFFAQLIDGALGMAYGASSNALLLHFGVSPRIASASIHTAEVFTTGVSGLSHLRFKNIDKALLIRLVIPGVIGAVAGAYLLSDILDGGMVKPYISAYLLILGSMILYKGIRNKHKEKKEVKRAGLLAFIGGLLDAIGGGGWGPIVTSNIINQGKSPRETIGTVNTAEFFITFFATGIFLYYVGIDSWQVVLGLIIGGVFAAPIGAFLASRINKKVLFIVVGMVVILTSLLTIYKTIGEYSHFIVSLIS</sequence>
<evidence type="ECO:0000313" key="6">
    <source>
        <dbReference type="EMBL" id="SFW50356.1"/>
    </source>
</evidence>
<feature type="transmembrane region" description="Helical" evidence="5">
    <location>
        <begin position="51"/>
        <end position="73"/>
    </location>
</feature>
<keyword evidence="2 5" id="KW-0812">Transmembrane</keyword>
<evidence type="ECO:0000256" key="2">
    <source>
        <dbReference type="ARBA" id="ARBA00022692"/>
    </source>
</evidence>
<comment type="similarity">
    <text evidence="5">Belongs to the 4-toluene sulfonate uptake permease (TSUP) (TC 2.A.102) family.</text>
</comment>
<dbReference type="Pfam" id="PF01925">
    <property type="entry name" value="TauE"/>
    <property type="match status" value="1"/>
</dbReference>
<proteinExistence type="inferred from homology"/>
<keyword evidence="5" id="KW-1003">Cell membrane</keyword>
<dbReference type="AlphaFoldDB" id="A0A1K1PS73"/>
<evidence type="ECO:0000256" key="5">
    <source>
        <dbReference type="RuleBase" id="RU363041"/>
    </source>
</evidence>
<dbReference type="STRING" id="1150368.SAMN02927921_01988"/>
<feature type="transmembrane region" description="Helical" evidence="5">
    <location>
        <begin position="21"/>
        <end position="39"/>
    </location>
</feature>
<keyword evidence="7" id="KW-1185">Reference proteome</keyword>
<feature type="transmembrane region" description="Helical" evidence="5">
    <location>
        <begin position="247"/>
        <end position="267"/>
    </location>
</feature>
<dbReference type="PANTHER" id="PTHR43701">
    <property type="entry name" value="MEMBRANE TRANSPORTER PROTEIN MJ0441-RELATED"/>
    <property type="match status" value="1"/>
</dbReference>
<gene>
    <name evidence="6" type="ORF">SAMN02927921_01988</name>
</gene>
<dbReference type="InterPro" id="IPR002781">
    <property type="entry name" value="TM_pro_TauE-like"/>
</dbReference>
<feature type="transmembrane region" description="Helical" evidence="5">
    <location>
        <begin position="151"/>
        <end position="168"/>
    </location>
</feature>
<keyword evidence="3 5" id="KW-1133">Transmembrane helix</keyword>
<accession>A0A1K1PS73</accession>
<feature type="transmembrane region" description="Helical" evidence="5">
    <location>
        <begin position="180"/>
        <end position="199"/>
    </location>
</feature>
<dbReference type="InterPro" id="IPR051598">
    <property type="entry name" value="TSUP/Inactive_protease-like"/>
</dbReference>
<feature type="transmembrane region" description="Helical" evidence="5">
    <location>
        <begin position="219"/>
        <end position="240"/>
    </location>
</feature>
<dbReference type="PANTHER" id="PTHR43701:SF12">
    <property type="entry name" value="MEMBRANE TRANSPORTER PROTEIN YTNM-RELATED"/>
    <property type="match status" value="1"/>
</dbReference>
<evidence type="ECO:0000313" key="7">
    <source>
        <dbReference type="Proteomes" id="UP000182248"/>
    </source>
</evidence>
<dbReference type="GO" id="GO:0005886">
    <property type="term" value="C:plasma membrane"/>
    <property type="evidence" value="ECO:0007669"/>
    <property type="project" value="UniProtKB-SubCell"/>
</dbReference>
<protein>
    <recommendedName>
        <fullName evidence="5">Probable membrane transporter protein</fullName>
    </recommendedName>
</protein>
<dbReference type="OrthoDB" id="45564at2"/>
<reference evidence="6 7" key="1">
    <citation type="submission" date="2016-11" db="EMBL/GenBank/DDBJ databases">
        <authorList>
            <person name="Jaros S."/>
            <person name="Januszkiewicz K."/>
            <person name="Wedrychowicz H."/>
        </authorList>
    </citation>
    <scope>NUCLEOTIDE SEQUENCE [LARGE SCALE GENOMIC DNA]</scope>
    <source>
        <strain evidence="6 7">CGMCC 1.12145</strain>
    </source>
</reference>
<comment type="subcellular location">
    <subcellularLocation>
        <location evidence="5">Cell membrane</location>
        <topology evidence="5">Multi-pass membrane protein</topology>
    </subcellularLocation>
    <subcellularLocation>
        <location evidence="1">Membrane</location>
        <topology evidence="1">Multi-pass membrane protein</topology>
    </subcellularLocation>
</comment>
<keyword evidence="4 5" id="KW-0472">Membrane</keyword>
<evidence type="ECO:0000256" key="4">
    <source>
        <dbReference type="ARBA" id="ARBA00023136"/>
    </source>
</evidence>
<name>A0A1K1PS73_9FLAO</name>
<feature type="transmembrane region" description="Helical" evidence="5">
    <location>
        <begin position="273"/>
        <end position="291"/>
    </location>
</feature>
<dbReference type="RefSeq" id="WP_139276096.1">
    <property type="nucleotide sequence ID" value="NZ_FPJE01000009.1"/>
</dbReference>
<dbReference type="Proteomes" id="UP000182248">
    <property type="component" value="Unassembled WGS sequence"/>
</dbReference>